<feature type="domain" description="Fe2OG dioxygenase" evidence="6">
    <location>
        <begin position="165"/>
        <end position="271"/>
    </location>
</feature>
<organism evidence="7 8">
    <name type="scientific">Buddleja alternifolia</name>
    <dbReference type="NCBI Taxonomy" id="168488"/>
    <lineage>
        <taxon>Eukaryota</taxon>
        <taxon>Viridiplantae</taxon>
        <taxon>Streptophyta</taxon>
        <taxon>Embryophyta</taxon>
        <taxon>Tracheophyta</taxon>
        <taxon>Spermatophyta</taxon>
        <taxon>Magnoliopsida</taxon>
        <taxon>eudicotyledons</taxon>
        <taxon>Gunneridae</taxon>
        <taxon>Pentapetalae</taxon>
        <taxon>asterids</taxon>
        <taxon>lamiids</taxon>
        <taxon>Lamiales</taxon>
        <taxon>Scrophulariaceae</taxon>
        <taxon>Buddlejeae</taxon>
        <taxon>Buddleja</taxon>
    </lineage>
</organism>
<dbReference type="Pfam" id="PF03171">
    <property type="entry name" value="2OG-FeII_Oxy"/>
    <property type="match status" value="1"/>
</dbReference>
<dbReference type="PRINTS" id="PR00682">
    <property type="entry name" value="IPNSYNTHASE"/>
</dbReference>
<evidence type="ECO:0000313" key="7">
    <source>
        <dbReference type="EMBL" id="KAG8374689.1"/>
    </source>
</evidence>
<dbReference type="PANTHER" id="PTHR10209">
    <property type="entry name" value="OXIDOREDUCTASE, 2OG-FE II OXYGENASE FAMILY PROTEIN"/>
    <property type="match status" value="1"/>
</dbReference>
<keyword evidence="4 5" id="KW-0408">Iron</keyword>
<keyword evidence="8" id="KW-1185">Reference proteome</keyword>
<dbReference type="Proteomes" id="UP000826271">
    <property type="component" value="Unassembled WGS sequence"/>
</dbReference>
<dbReference type="InterPro" id="IPR027443">
    <property type="entry name" value="IPNS-like_sf"/>
</dbReference>
<evidence type="ECO:0000256" key="5">
    <source>
        <dbReference type="RuleBase" id="RU003682"/>
    </source>
</evidence>
<reference evidence="7" key="1">
    <citation type="submission" date="2019-10" db="EMBL/GenBank/DDBJ databases">
        <authorList>
            <person name="Zhang R."/>
            <person name="Pan Y."/>
            <person name="Wang J."/>
            <person name="Ma R."/>
            <person name="Yu S."/>
        </authorList>
    </citation>
    <scope>NUCLEOTIDE SEQUENCE</scope>
    <source>
        <strain evidence="7">LA-IB0</strain>
        <tissue evidence="7">Leaf</tissue>
    </source>
</reference>
<dbReference type="Gene3D" id="2.60.120.330">
    <property type="entry name" value="B-lactam Antibiotic, Isopenicillin N Synthase, Chain"/>
    <property type="match status" value="1"/>
</dbReference>
<evidence type="ECO:0000259" key="6">
    <source>
        <dbReference type="PROSITE" id="PS51471"/>
    </source>
</evidence>
<evidence type="ECO:0000256" key="1">
    <source>
        <dbReference type="ARBA" id="ARBA00008056"/>
    </source>
</evidence>
<keyword evidence="2 5" id="KW-0479">Metal-binding</keyword>
<dbReference type="GO" id="GO:0016706">
    <property type="term" value="F:2-oxoglutarate-dependent dioxygenase activity"/>
    <property type="evidence" value="ECO:0007669"/>
    <property type="project" value="UniProtKB-ARBA"/>
</dbReference>
<evidence type="ECO:0000313" key="8">
    <source>
        <dbReference type="Proteomes" id="UP000826271"/>
    </source>
</evidence>
<dbReference type="InterPro" id="IPR005123">
    <property type="entry name" value="Oxoglu/Fe-dep_dioxygenase_dom"/>
</dbReference>
<proteinExistence type="inferred from homology"/>
<keyword evidence="3 5" id="KW-0560">Oxidoreductase</keyword>
<evidence type="ECO:0000256" key="2">
    <source>
        <dbReference type="ARBA" id="ARBA00022723"/>
    </source>
</evidence>
<dbReference type="Pfam" id="PF14226">
    <property type="entry name" value="DIOX_N"/>
    <property type="match status" value="1"/>
</dbReference>
<dbReference type="GO" id="GO:0002238">
    <property type="term" value="P:response to molecule of fungal origin"/>
    <property type="evidence" value="ECO:0007669"/>
    <property type="project" value="UniProtKB-ARBA"/>
</dbReference>
<dbReference type="AlphaFoldDB" id="A0AAV6X3I1"/>
<dbReference type="GO" id="GO:0046872">
    <property type="term" value="F:metal ion binding"/>
    <property type="evidence" value="ECO:0007669"/>
    <property type="project" value="UniProtKB-KW"/>
</dbReference>
<dbReference type="EMBL" id="WHWC01000010">
    <property type="protein sequence ID" value="KAG8374689.1"/>
    <property type="molecule type" value="Genomic_DNA"/>
</dbReference>
<dbReference type="SUPFAM" id="SSF51197">
    <property type="entry name" value="Clavaminate synthase-like"/>
    <property type="match status" value="1"/>
</dbReference>
<protein>
    <recommendedName>
        <fullName evidence="6">Fe2OG dioxygenase domain-containing protein</fullName>
    </recommendedName>
</protein>
<evidence type="ECO:0000256" key="3">
    <source>
        <dbReference type="ARBA" id="ARBA00023002"/>
    </source>
</evidence>
<evidence type="ECO:0000256" key="4">
    <source>
        <dbReference type="ARBA" id="ARBA00023004"/>
    </source>
</evidence>
<sequence>MMAKTLQLPIIDLASSDRRSAVHSIRQACLECGFFYIINHGVDEKLLQKVLQGSKLFFSLPIEEKMKLARKEHRGYTTLYAENLDPSSTSTGDSKESFYIGPLEDMTADGQLNQWPSEEVLPSWRFTMEDYYKQVLNAGERLISLIALALNLEESFFYDIGAFNPPNAFLRLLHYPGELGSSDEETFGASAHSDYGMITLLAADGVGGLQVCREKLEEPRIWEDVHYITGAFIINIGDMMERWTNCLFRSTLHRVMPTGQERYSVAFFLDPNPDCVVECLKSCCNESTPPRFSPIRSGEYLNERFKLTYGA</sequence>
<gene>
    <name evidence="7" type="ORF">BUALT_Bualt10G0022000</name>
</gene>
<comment type="caution">
    <text evidence="7">The sequence shown here is derived from an EMBL/GenBank/DDBJ whole genome shotgun (WGS) entry which is preliminary data.</text>
</comment>
<dbReference type="InterPro" id="IPR044861">
    <property type="entry name" value="IPNS-like_FE2OG_OXY"/>
</dbReference>
<dbReference type="GO" id="GO:0009805">
    <property type="term" value="P:coumarin biosynthetic process"/>
    <property type="evidence" value="ECO:0007669"/>
    <property type="project" value="UniProtKB-ARBA"/>
</dbReference>
<accession>A0AAV6X3I1</accession>
<comment type="similarity">
    <text evidence="1 5">Belongs to the iron/ascorbate-dependent oxidoreductase family.</text>
</comment>
<dbReference type="InterPro" id="IPR026992">
    <property type="entry name" value="DIOX_N"/>
</dbReference>
<dbReference type="PANTHER" id="PTHR10209:SF590">
    <property type="entry name" value="2-OXOGLUTARATE (2OG) AND FE(II)-DEPENDENT OXYGENASE SUPERFAMILY PROTEIN"/>
    <property type="match status" value="1"/>
</dbReference>
<dbReference type="PROSITE" id="PS51471">
    <property type="entry name" value="FE2OG_OXY"/>
    <property type="match status" value="1"/>
</dbReference>
<dbReference type="FunFam" id="2.60.120.330:FF:000006">
    <property type="entry name" value="2-oxoglutarate-Fe(II) type oxidoreductase hxnY"/>
    <property type="match status" value="1"/>
</dbReference>
<name>A0AAV6X3I1_9LAMI</name>